<sequence>MRFRTLGYAACVLGITGCAKPLPSILDVNVNKLSEEEAVLIVSAGAEETCTSFSSAFVIKESIKRASLSESIGVYQLNNSFLESDFEGEYAKVYSTVMKPGKYDLWIYSQNPFFEFEEPTFTQPFEIKGGEVTYIGEINADGCNSMHITVKDRRERDLNHIRTYTPSLNINKVVYKPAMIRLQ</sequence>
<dbReference type="PROSITE" id="PS51257">
    <property type="entry name" value="PROKAR_LIPOPROTEIN"/>
    <property type="match status" value="1"/>
</dbReference>
<organism evidence="1 2">
    <name type="scientific">Vibrio variabilis</name>
    <dbReference type="NCBI Taxonomy" id="990271"/>
    <lineage>
        <taxon>Bacteria</taxon>
        <taxon>Pseudomonadati</taxon>
        <taxon>Pseudomonadota</taxon>
        <taxon>Gammaproteobacteria</taxon>
        <taxon>Vibrionales</taxon>
        <taxon>Vibrionaceae</taxon>
        <taxon>Vibrio</taxon>
    </lineage>
</organism>
<evidence type="ECO:0008006" key="3">
    <source>
        <dbReference type="Google" id="ProtNLM"/>
    </source>
</evidence>
<name>A0ABQ0J7E7_9VIBR</name>
<accession>A0ABQ0J7E7</accession>
<protein>
    <recommendedName>
        <fullName evidence="3">Lipoprotein</fullName>
    </recommendedName>
</protein>
<comment type="caution">
    <text evidence="1">The sequence shown here is derived from an EMBL/GenBank/DDBJ whole genome shotgun (WGS) entry which is preliminary data.</text>
</comment>
<proteinExistence type="predicted"/>
<evidence type="ECO:0000313" key="2">
    <source>
        <dbReference type="Proteomes" id="UP000029223"/>
    </source>
</evidence>
<dbReference type="Proteomes" id="UP000029223">
    <property type="component" value="Unassembled WGS sequence"/>
</dbReference>
<reference evidence="2" key="2">
    <citation type="submission" date="2014-09" db="EMBL/GenBank/DDBJ databases">
        <authorList>
            <consortium name="NBRP consortium"/>
            <person name="Sawabe T."/>
            <person name="Meirelles P."/>
            <person name="Nakanishi M."/>
            <person name="Sayaka M."/>
            <person name="Hattori M."/>
            <person name="Ohkuma M."/>
        </authorList>
    </citation>
    <scope>NUCLEOTIDE SEQUENCE [LARGE SCALE GENOMIC DNA]</scope>
    <source>
        <strain evidence="2">JCM 19239</strain>
    </source>
</reference>
<evidence type="ECO:0000313" key="1">
    <source>
        <dbReference type="EMBL" id="GAL24700.1"/>
    </source>
</evidence>
<keyword evidence="2" id="KW-1185">Reference proteome</keyword>
<gene>
    <name evidence="1" type="ORF">JCM19239_7300</name>
</gene>
<dbReference type="EMBL" id="BBMS01000005">
    <property type="protein sequence ID" value="GAL24700.1"/>
    <property type="molecule type" value="Genomic_DNA"/>
</dbReference>
<reference evidence="2" key="1">
    <citation type="submission" date="2014-09" db="EMBL/GenBank/DDBJ databases">
        <title>Vibrio variabilis JCM 19239. (C206) whole genome shotgun sequence.</title>
        <authorList>
            <person name="Sawabe T."/>
            <person name="Meirelles P."/>
            <person name="Nakanishi M."/>
            <person name="Sayaka M."/>
            <person name="Hattori M."/>
            <person name="Ohkuma M."/>
        </authorList>
    </citation>
    <scope>NUCLEOTIDE SEQUENCE [LARGE SCALE GENOMIC DNA]</scope>
    <source>
        <strain evidence="2">JCM 19239</strain>
    </source>
</reference>